<feature type="signal peptide" evidence="2">
    <location>
        <begin position="1"/>
        <end position="17"/>
    </location>
</feature>
<dbReference type="EMBL" id="BT042223">
    <property type="protein sequence ID" value="ACF87228.1"/>
    <property type="molecule type" value="mRNA"/>
</dbReference>
<keyword evidence="1" id="KW-0472">Membrane</keyword>
<evidence type="ECO:0000256" key="2">
    <source>
        <dbReference type="SAM" id="SignalP"/>
    </source>
</evidence>
<feature type="chain" id="PRO_5002805970" evidence="2">
    <location>
        <begin position="18"/>
        <end position="149"/>
    </location>
</feature>
<evidence type="ECO:0000256" key="1">
    <source>
        <dbReference type="SAM" id="Phobius"/>
    </source>
</evidence>
<evidence type="ECO:0000313" key="3">
    <source>
        <dbReference type="EMBL" id="ACF87228.1"/>
    </source>
</evidence>
<keyword evidence="1" id="KW-0812">Transmembrane</keyword>
<reference evidence="3" key="1">
    <citation type="journal article" date="2009" name="PLoS Genet.">
        <title>Sequencing, mapping, and analysis of 27,455 maize full-length cDNAs.</title>
        <authorList>
            <person name="Soderlund C."/>
            <person name="Descour A."/>
            <person name="Kudrna D."/>
            <person name="Bomhoff M."/>
            <person name="Boyd L."/>
            <person name="Currie J."/>
            <person name="Angelova A."/>
            <person name="Collura K."/>
            <person name="Wissotski M."/>
            <person name="Ashley E."/>
            <person name="Morrow D."/>
            <person name="Fernandes J."/>
            <person name="Walbot V."/>
            <person name="Yu Y."/>
        </authorList>
    </citation>
    <scope>NUCLEOTIDE SEQUENCE</scope>
    <source>
        <strain evidence="3">B73</strain>
    </source>
</reference>
<proteinExistence type="evidence at transcript level"/>
<feature type="transmembrane region" description="Helical" evidence="1">
    <location>
        <begin position="107"/>
        <end position="137"/>
    </location>
</feature>
<feature type="transmembrane region" description="Helical" evidence="1">
    <location>
        <begin position="50"/>
        <end position="67"/>
    </location>
</feature>
<keyword evidence="2" id="KW-0732">Signal</keyword>
<name>B4FYN5_MAIZE</name>
<feature type="transmembrane region" description="Helical" evidence="1">
    <location>
        <begin position="27"/>
        <end position="45"/>
    </location>
</feature>
<accession>B4FYN5</accession>
<sequence length="149" mass="16586">MKALLVTVLLLLSSTLAASREEPSLSLSLFLCLSLFLTFLPFVLVPHALLLWNFLLASAAICFGYFVRAQAQTTGVSLVFAILPNRHCKLFYRFLCALTSGLRSPDVRGSVCCACFLFSSYASFLLEFHFFISLFSLVDEAKQARRPCI</sequence>
<keyword evidence="1" id="KW-1133">Transmembrane helix</keyword>
<dbReference type="AlphaFoldDB" id="B4FYN5"/>
<organism evidence="3">
    <name type="scientific">Zea mays</name>
    <name type="common">Maize</name>
    <dbReference type="NCBI Taxonomy" id="4577"/>
    <lineage>
        <taxon>Eukaryota</taxon>
        <taxon>Viridiplantae</taxon>
        <taxon>Streptophyta</taxon>
        <taxon>Embryophyta</taxon>
        <taxon>Tracheophyta</taxon>
        <taxon>Spermatophyta</taxon>
        <taxon>Magnoliopsida</taxon>
        <taxon>Liliopsida</taxon>
        <taxon>Poales</taxon>
        <taxon>Poaceae</taxon>
        <taxon>PACMAD clade</taxon>
        <taxon>Panicoideae</taxon>
        <taxon>Andropogonodae</taxon>
        <taxon>Andropogoneae</taxon>
        <taxon>Tripsacinae</taxon>
        <taxon>Zea</taxon>
    </lineage>
</organism>
<protein>
    <submittedName>
        <fullName evidence="3">Uncharacterized protein</fullName>
    </submittedName>
</protein>